<dbReference type="InterPro" id="IPR027417">
    <property type="entry name" value="P-loop_NTPase"/>
</dbReference>
<dbReference type="PANTHER" id="PTHR43553">
    <property type="entry name" value="HEAVY METAL TRANSPORTER"/>
    <property type="match status" value="1"/>
</dbReference>
<dbReference type="CDD" id="cd03225">
    <property type="entry name" value="ABC_cobalt_CbiO_domain1"/>
    <property type="match status" value="1"/>
</dbReference>
<dbReference type="NCBIfam" id="NF010155">
    <property type="entry name" value="PRK13634.1"/>
    <property type="match status" value="1"/>
</dbReference>
<dbReference type="Gene3D" id="3.40.50.300">
    <property type="entry name" value="P-loop containing nucleotide triphosphate hydrolases"/>
    <property type="match status" value="1"/>
</dbReference>
<evidence type="ECO:0000313" key="12">
    <source>
        <dbReference type="Proteomes" id="UP000028401"/>
    </source>
</evidence>
<dbReference type="EMBL" id="AZSI01000048">
    <property type="protein sequence ID" value="KEY62362.1"/>
    <property type="molecule type" value="Genomic_DNA"/>
</dbReference>
<dbReference type="InterPro" id="IPR050095">
    <property type="entry name" value="ECF_ABC_transporter_ATP-bd"/>
</dbReference>
<keyword evidence="7 9" id="KW-0472">Membrane</keyword>
<protein>
    <recommendedName>
        <fullName evidence="9">Energy-coupling factor transporter ATP-binding protein EcfA2</fullName>
        <ecNumber evidence="9">7.-.-.-</ecNumber>
    </recommendedName>
</protein>
<evidence type="ECO:0000256" key="2">
    <source>
        <dbReference type="ARBA" id="ARBA00022448"/>
    </source>
</evidence>
<dbReference type="GO" id="GO:0042626">
    <property type="term" value="F:ATPase-coupled transmembrane transporter activity"/>
    <property type="evidence" value="ECO:0007669"/>
    <property type="project" value="TreeGrafter"/>
</dbReference>
<dbReference type="InterPro" id="IPR017871">
    <property type="entry name" value="ABC_transporter-like_CS"/>
</dbReference>
<keyword evidence="3 9" id="KW-1003">Cell membrane</keyword>
<evidence type="ECO:0000256" key="9">
    <source>
        <dbReference type="RuleBase" id="RU365104"/>
    </source>
</evidence>
<reference evidence="11 12" key="1">
    <citation type="submission" date="2014-06" db="EMBL/GenBank/DDBJ databases">
        <title>Draft genome sequence of the putrescine producing strain Lactococcus lactis subsp cremoris GE214.</title>
        <authorList>
            <person name="Ladero V."/>
            <person name="Linares D.M."/>
            <person name="del Rio B."/>
            <person name="Mayo B."/>
            <person name="Martin M.C."/>
            <person name="Fernandez M."/>
            <person name="Alvarez M.A."/>
        </authorList>
    </citation>
    <scope>NUCLEOTIDE SEQUENCE [LARGE SCALE GENOMIC DNA]</scope>
    <source>
        <strain evidence="11 12">GE214</strain>
    </source>
</reference>
<dbReference type="PATRIC" id="fig|1415168.3.peg.1592"/>
<evidence type="ECO:0000313" key="11">
    <source>
        <dbReference type="EMBL" id="KEY62362.1"/>
    </source>
</evidence>
<comment type="similarity">
    <text evidence="9">Belongs to the ABC transporter superfamily. Energy-coupling factor EcfA family.</text>
</comment>
<dbReference type="GO" id="GO:0005524">
    <property type="term" value="F:ATP binding"/>
    <property type="evidence" value="ECO:0007669"/>
    <property type="project" value="UniProtKB-UniRule"/>
</dbReference>
<evidence type="ECO:0000256" key="8">
    <source>
        <dbReference type="ARBA" id="ARBA00054281"/>
    </source>
</evidence>
<dbReference type="GO" id="GO:0016887">
    <property type="term" value="F:ATP hydrolysis activity"/>
    <property type="evidence" value="ECO:0007669"/>
    <property type="project" value="InterPro"/>
</dbReference>
<dbReference type="PROSITE" id="PS00211">
    <property type="entry name" value="ABC_TRANSPORTER_1"/>
    <property type="match status" value="1"/>
</dbReference>
<evidence type="ECO:0000256" key="6">
    <source>
        <dbReference type="ARBA" id="ARBA00022967"/>
    </source>
</evidence>
<gene>
    <name evidence="11" type="ORF">U725_01523</name>
</gene>
<dbReference type="Pfam" id="PF00005">
    <property type="entry name" value="ABC_tran"/>
    <property type="match status" value="1"/>
</dbReference>
<comment type="subunit">
    <text evidence="9">Forms a stable energy-coupling factor (ECF) transporter complex composed of 2 membrane-embedded substrate-binding proteins (S component), 2 ATP-binding proteins (A component) and 2 transmembrane proteins (T component).</text>
</comment>
<dbReference type="InterPro" id="IPR003439">
    <property type="entry name" value="ABC_transporter-like_ATP-bd"/>
</dbReference>
<dbReference type="GO" id="GO:0043190">
    <property type="term" value="C:ATP-binding cassette (ABC) transporter complex"/>
    <property type="evidence" value="ECO:0007669"/>
    <property type="project" value="TreeGrafter"/>
</dbReference>
<organism evidence="11 12">
    <name type="scientific">Lactococcus cremoris subsp. cremoris GE214</name>
    <dbReference type="NCBI Taxonomy" id="1415168"/>
    <lineage>
        <taxon>Bacteria</taxon>
        <taxon>Bacillati</taxon>
        <taxon>Bacillota</taxon>
        <taxon>Bacilli</taxon>
        <taxon>Lactobacillales</taxon>
        <taxon>Streptococcaceae</taxon>
        <taxon>Lactococcus</taxon>
        <taxon>Lactococcus cremoris subsp. cremoris</taxon>
    </lineage>
</organism>
<keyword evidence="5 9" id="KW-0067">ATP-binding</keyword>
<keyword evidence="2 9" id="KW-0813">Transport</keyword>
<comment type="caution">
    <text evidence="11">The sequence shown here is derived from an EMBL/GenBank/DDBJ whole genome shotgun (WGS) entry which is preliminary data.</text>
</comment>
<dbReference type="PANTHER" id="PTHR43553:SF27">
    <property type="entry name" value="ENERGY-COUPLING FACTOR TRANSPORTER ATP-BINDING PROTEIN ECFA2"/>
    <property type="match status" value="1"/>
</dbReference>
<dbReference type="PROSITE" id="PS50893">
    <property type="entry name" value="ABC_TRANSPORTER_2"/>
    <property type="match status" value="1"/>
</dbReference>
<evidence type="ECO:0000256" key="3">
    <source>
        <dbReference type="ARBA" id="ARBA00022475"/>
    </source>
</evidence>
<dbReference type="SMR" id="A0A084AAN3"/>
<dbReference type="InterPro" id="IPR030946">
    <property type="entry name" value="EcfA2"/>
</dbReference>
<evidence type="ECO:0000259" key="10">
    <source>
        <dbReference type="PROSITE" id="PS50893"/>
    </source>
</evidence>
<keyword evidence="6" id="KW-1278">Translocase</keyword>
<dbReference type="NCBIfam" id="TIGR04521">
    <property type="entry name" value="ECF_ATPase_2"/>
    <property type="match status" value="1"/>
</dbReference>
<accession>A0A084AAN3</accession>
<dbReference type="RefSeq" id="WP_011834359.1">
    <property type="nucleotide sequence ID" value="NZ_AZSI01000048.1"/>
</dbReference>
<dbReference type="SMART" id="SM00382">
    <property type="entry name" value="AAA"/>
    <property type="match status" value="1"/>
</dbReference>
<evidence type="ECO:0000256" key="1">
    <source>
        <dbReference type="ARBA" id="ARBA00004202"/>
    </source>
</evidence>
<evidence type="ECO:0000256" key="5">
    <source>
        <dbReference type="ARBA" id="ARBA00022840"/>
    </source>
</evidence>
<dbReference type="AlphaFoldDB" id="A0A084AAN3"/>
<keyword evidence="4 9" id="KW-0547">Nucleotide-binding</keyword>
<feature type="domain" description="ABC transporter" evidence="10">
    <location>
        <begin position="2"/>
        <end position="244"/>
    </location>
</feature>
<dbReference type="SUPFAM" id="SSF52540">
    <property type="entry name" value="P-loop containing nucleoside triphosphate hydrolases"/>
    <property type="match status" value="1"/>
</dbReference>
<sequence length="288" mass="31624">MIKFEKVNYTYQPNSPFASRALFDIDLEVKKGSYTALIGHTGSGKSTLLQHLNGLLQPTEGKVTVGDIVVSSTSKQKEIKPVRKKVGVVFQFPESQLFEETVLKDVAFGPQNFGIPKEKAEKIAAEKLEMVGLADEFWEKSPFELSGGQMRRVAIAGILAMEPEVLVLDEPTAGLDPKARIEMMQLFESIHQSGQTVVLVTHLMDDVADYADYVYLLEKGHIISCGTPSDVFQEVDFLKAHELGVPKATHFADQLQKTGAVAFEKLPITRAELVTLLTSLSVNSGGEN</sequence>
<comment type="function">
    <text evidence="8">ATP-binding (A) component of a common energy-coupling factor (ECF) ABC-transporter complex. Unlike classic ABC transporters this ECF transporter provides the energy necessary to transport a number of different substrates. In this organism these probably include biotin, thiamine precursor, niacin, pantothenic acid, queuosine precursor, riboflavin and thiamine. Uptake of niacin or riboflavin into proteosomes containing EcfA1A2T and Niax or RibU has been demonstrated. Uptake requires hydrolyzable Mg-ATP and is substrate-specific; NiaX-containing proteosomes did not transport riboflavin.</text>
</comment>
<proteinExistence type="inferred from homology"/>
<name>A0A084AAN3_LACLC</name>
<dbReference type="FunFam" id="3.40.50.300:FF:000224">
    <property type="entry name" value="Energy-coupling factor transporter ATP-binding protein EcfA"/>
    <property type="match status" value="1"/>
</dbReference>
<comment type="subcellular location">
    <subcellularLocation>
        <location evidence="1 9">Cell membrane</location>
        <topology evidence="1 9">Peripheral membrane protein</topology>
    </subcellularLocation>
</comment>
<dbReference type="InterPro" id="IPR003593">
    <property type="entry name" value="AAA+_ATPase"/>
</dbReference>
<evidence type="ECO:0000256" key="4">
    <source>
        <dbReference type="ARBA" id="ARBA00022741"/>
    </source>
</evidence>
<dbReference type="Proteomes" id="UP000028401">
    <property type="component" value="Unassembled WGS sequence"/>
</dbReference>
<dbReference type="EC" id="7.-.-.-" evidence="9"/>
<evidence type="ECO:0000256" key="7">
    <source>
        <dbReference type="ARBA" id="ARBA00023136"/>
    </source>
</evidence>
<dbReference type="InterPro" id="IPR015856">
    <property type="entry name" value="ABC_transpr_CbiO/EcfA_su"/>
</dbReference>